<comment type="catalytic activity">
    <reaction evidence="1">
        <text>ATP + protein L-histidine = ADP + protein N-phospho-L-histidine.</text>
        <dbReference type="EC" id="2.7.13.3"/>
    </reaction>
</comment>
<dbReference type="Gene3D" id="1.10.287.130">
    <property type="match status" value="1"/>
</dbReference>
<keyword evidence="3" id="KW-0597">Phosphoprotein</keyword>
<evidence type="ECO:0000313" key="12">
    <source>
        <dbReference type="Proteomes" id="UP000244527"/>
    </source>
</evidence>
<dbReference type="InterPro" id="IPR003594">
    <property type="entry name" value="HATPase_dom"/>
</dbReference>
<dbReference type="AlphaFoldDB" id="A0A2S1LBA1"/>
<dbReference type="RefSeq" id="WP_108739996.1">
    <property type="nucleotide sequence ID" value="NZ_CP020918.1"/>
</dbReference>
<dbReference type="CDD" id="cd00130">
    <property type="entry name" value="PAS"/>
    <property type="match status" value="1"/>
</dbReference>
<dbReference type="PANTHER" id="PTHR42878:SF15">
    <property type="entry name" value="BACTERIOPHYTOCHROME"/>
    <property type="match status" value="1"/>
</dbReference>
<keyword evidence="12" id="KW-1185">Reference proteome</keyword>
<evidence type="ECO:0000256" key="6">
    <source>
        <dbReference type="ARBA" id="ARBA00023136"/>
    </source>
</evidence>
<dbReference type="InterPro" id="IPR000700">
    <property type="entry name" value="PAS-assoc_C"/>
</dbReference>
<evidence type="ECO:0000256" key="3">
    <source>
        <dbReference type="ARBA" id="ARBA00022553"/>
    </source>
</evidence>
<evidence type="ECO:0000256" key="1">
    <source>
        <dbReference type="ARBA" id="ARBA00000085"/>
    </source>
</evidence>
<evidence type="ECO:0000256" key="5">
    <source>
        <dbReference type="ARBA" id="ARBA00022777"/>
    </source>
</evidence>
<dbReference type="Gene3D" id="3.30.450.20">
    <property type="entry name" value="PAS domain"/>
    <property type="match status" value="1"/>
</dbReference>
<feature type="domain" description="Histidine kinase" evidence="8">
    <location>
        <begin position="553"/>
        <end position="765"/>
    </location>
</feature>
<evidence type="ECO:0000313" key="11">
    <source>
        <dbReference type="EMBL" id="AWG21043.1"/>
    </source>
</evidence>
<sequence length="765" mass="86535">MKELKKRLYGYIAIAIMTVSCIVVLGWFFKLTILQTIFPTLVTMKFNTALCFLLLGFSLLVSNSRYFKTSKNVALFLVIAISLATLLQYVFSVNFGIDEFFVKDINNPLEHVALGRMSPQTGILFFNISLVLFFLQFKNRHKLVDFGLFVAIVLTITGFLGFVFRSNKVNFIPTFSQISLITVLLFLMLSIGILDRIKSMRIQLVFTKILNLGLAVLLVSFMLLYLVFSQVREDVEVSREIVEDTVEVIHLLSMLSSAIMRDEVVITNYVLSGETQYLKESDPSLYILDSIKKSKKISKNSLVNSRDLEKYIVEKAQSTAYIINLRKHSSGDAAKSALMSTNTISLSKKILLLIKEIEKEEYRVLRMKKDQNLKQIQHSDSLIEFFKAFIAISLLISYLVVLYSFKAKKTAQILLEKSNERFFSIFNYNPISMAITTVEGGEFVFVNDFYCESTGYDRESLIGKTADQVNIVSTEERAKIRENIAQLGGEAKDIEIKVNKADGGVMFVLFSVQKLLLDGKNCFVYAFVDITERNKIKEKLVEVNHELDSFTYSVSHDLRAPLRAITGYTKILNEDYGDKIDEDGQQYMNVISKNAIKMGQLIDDLLAFSRLGRQNLVLVPVEMNKLVGSLIEDMKLFANGKELEIKYANLLDLKGDGSMLKVIMTNLLSNAVKYSSKKEQIIVEIESHEEGQNIIYSVKDNGVGFDMAYAGKLFAVFQRLHSTTEFEGTGVGLAIVHRIITKHGGKVWAESIPDVGSTFYFSLLK</sequence>
<organism evidence="11 12">
    <name type="scientific">Flavobacterium faecale</name>
    <dbReference type="NCBI Taxonomy" id="1355330"/>
    <lineage>
        <taxon>Bacteria</taxon>
        <taxon>Pseudomonadati</taxon>
        <taxon>Bacteroidota</taxon>
        <taxon>Flavobacteriia</taxon>
        <taxon>Flavobacteriales</taxon>
        <taxon>Flavobacteriaceae</taxon>
        <taxon>Flavobacterium</taxon>
    </lineage>
</organism>
<evidence type="ECO:0000259" key="8">
    <source>
        <dbReference type="PROSITE" id="PS50109"/>
    </source>
</evidence>
<dbReference type="Pfam" id="PF00512">
    <property type="entry name" value="HisKA"/>
    <property type="match status" value="1"/>
</dbReference>
<gene>
    <name evidence="11" type="ORF">FFWV33_05595</name>
</gene>
<dbReference type="InterPro" id="IPR005467">
    <property type="entry name" value="His_kinase_dom"/>
</dbReference>
<evidence type="ECO:0000259" key="9">
    <source>
        <dbReference type="PROSITE" id="PS50112"/>
    </source>
</evidence>
<dbReference type="SUPFAM" id="SSF55785">
    <property type="entry name" value="PYP-like sensor domain (PAS domain)"/>
    <property type="match status" value="1"/>
</dbReference>
<dbReference type="InterPro" id="IPR003661">
    <property type="entry name" value="HisK_dim/P_dom"/>
</dbReference>
<dbReference type="PROSITE" id="PS50112">
    <property type="entry name" value="PAS"/>
    <property type="match status" value="1"/>
</dbReference>
<feature type="domain" description="PAS" evidence="9">
    <location>
        <begin position="418"/>
        <end position="484"/>
    </location>
</feature>
<dbReference type="GO" id="GO:0030295">
    <property type="term" value="F:protein kinase activator activity"/>
    <property type="evidence" value="ECO:0007669"/>
    <property type="project" value="TreeGrafter"/>
</dbReference>
<keyword evidence="4" id="KW-0808">Transferase</keyword>
<dbReference type="EC" id="2.7.13.3" evidence="2"/>
<accession>A0A2S1LBA1</accession>
<evidence type="ECO:0000256" key="2">
    <source>
        <dbReference type="ARBA" id="ARBA00012438"/>
    </source>
</evidence>
<dbReference type="InterPro" id="IPR004358">
    <property type="entry name" value="Sig_transdc_His_kin-like_C"/>
</dbReference>
<reference evidence="11 12" key="1">
    <citation type="submission" date="2017-04" db="EMBL/GenBank/DDBJ databases">
        <title>Compelte genome sequence of WV33.</title>
        <authorList>
            <person name="Lee P.C."/>
        </authorList>
    </citation>
    <scope>NUCLEOTIDE SEQUENCE [LARGE SCALE GENOMIC DNA]</scope>
    <source>
        <strain evidence="11 12">WV33</strain>
    </source>
</reference>
<dbReference type="SUPFAM" id="SSF55874">
    <property type="entry name" value="ATPase domain of HSP90 chaperone/DNA topoisomerase II/histidine kinase"/>
    <property type="match status" value="1"/>
</dbReference>
<dbReference type="InterPro" id="IPR050351">
    <property type="entry name" value="BphY/WalK/GraS-like"/>
</dbReference>
<protein>
    <recommendedName>
        <fullName evidence="2">histidine kinase</fullName>
        <ecNumber evidence="2">2.7.13.3</ecNumber>
    </recommendedName>
</protein>
<dbReference type="FunFam" id="1.10.287.130:FF:000101">
    <property type="entry name" value="Sensor histidine kinase"/>
    <property type="match status" value="1"/>
</dbReference>
<dbReference type="Pfam" id="PF13426">
    <property type="entry name" value="PAS_9"/>
    <property type="match status" value="1"/>
</dbReference>
<dbReference type="SMART" id="SM00388">
    <property type="entry name" value="HisKA"/>
    <property type="match status" value="1"/>
</dbReference>
<dbReference type="CDD" id="cd00082">
    <property type="entry name" value="HisKA"/>
    <property type="match status" value="1"/>
</dbReference>
<dbReference type="KEGG" id="ffa:FFWV33_05595"/>
<feature type="transmembrane region" description="Helical" evidence="7">
    <location>
        <begin position="117"/>
        <end position="136"/>
    </location>
</feature>
<proteinExistence type="predicted"/>
<dbReference type="EMBL" id="CP020918">
    <property type="protein sequence ID" value="AWG21043.1"/>
    <property type="molecule type" value="Genomic_DNA"/>
</dbReference>
<keyword evidence="6 7" id="KW-0472">Membrane</keyword>
<dbReference type="GO" id="GO:0007234">
    <property type="term" value="P:osmosensory signaling via phosphorelay pathway"/>
    <property type="evidence" value="ECO:0007669"/>
    <property type="project" value="TreeGrafter"/>
</dbReference>
<dbReference type="SMART" id="SM00387">
    <property type="entry name" value="HATPase_c"/>
    <property type="match status" value="1"/>
</dbReference>
<dbReference type="SUPFAM" id="SSF47384">
    <property type="entry name" value="Homodimeric domain of signal transducing histidine kinase"/>
    <property type="match status" value="1"/>
</dbReference>
<feature type="transmembrane region" description="Helical" evidence="7">
    <location>
        <begin position="176"/>
        <end position="197"/>
    </location>
</feature>
<evidence type="ECO:0000256" key="7">
    <source>
        <dbReference type="SAM" id="Phobius"/>
    </source>
</evidence>
<feature type="transmembrane region" description="Helical" evidence="7">
    <location>
        <begin position="73"/>
        <end position="97"/>
    </location>
</feature>
<dbReference type="GO" id="GO:0000156">
    <property type="term" value="F:phosphorelay response regulator activity"/>
    <property type="evidence" value="ECO:0007669"/>
    <property type="project" value="TreeGrafter"/>
</dbReference>
<dbReference type="FunFam" id="3.30.565.10:FF:000006">
    <property type="entry name" value="Sensor histidine kinase WalK"/>
    <property type="match status" value="1"/>
</dbReference>
<dbReference type="InterPro" id="IPR036097">
    <property type="entry name" value="HisK_dim/P_sf"/>
</dbReference>
<dbReference type="NCBIfam" id="TIGR00229">
    <property type="entry name" value="sensory_box"/>
    <property type="match status" value="1"/>
</dbReference>
<dbReference type="Gene3D" id="3.30.565.10">
    <property type="entry name" value="Histidine kinase-like ATPase, C-terminal domain"/>
    <property type="match status" value="1"/>
</dbReference>
<dbReference type="PROSITE" id="PS50109">
    <property type="entry name" value="HIS_KIN"/>
    <property type="match status" value="1"/>
</dbReference>
<keyword evidence="5" id="KW-0418">Kinase</keyword>
<evidence type="ECO:0000259" key="10">
    <source>
        <dbReference type="PROSITE" id="PS50113"/>
    </source>
</evidence>
<feature type="transmembrane region" description="Helical" evidence="7">
    <location>
        <begin position="143"/>
        <end position="164"/>
    </location>
</feature>
<dbReference type="InterPro" id="IPR035965">
    <property type="entry name" value="PAS-like_dom_sf"/>
</dbReference>
<dbReference type="GO" id="GO:0016020">
    <property type="term" value="C:membrane"/>
    <property type="evidence" value="ECO:0007669"/>
    <property type="project" value="UniProtKB-SubCell"/>
</dbReference>
<feature type="transmembrane region" description="Helical" evidence="7">
    <location>
        <begin position="41"/>
        <end position="61"/>
    </location>
</feature>
<feature type="transmembrane region" description="Helical" evidence="7">
    <location>
        <begin position="209"/>
        <end position="228"/>
    </location>
</feature>
<dbReference type="PANTHER" id="PTHR42878">
    <property type="entry name" value="TWO-COMPONENT HISTIDINE KINASE"/>
    <property type="match status" value="1"/>
</dbReference>
<dbReference type="PRINTS" id="PR00344">
    <property type="entry name" value="BCTRLSENSOR"/>
</dbReference>
<feature type="transmembrane region" description="Helical" evidence="7">
    <location>
        <begin position="9"/>
        <end position="29"/>
    </location>
</feature>
<dbReference type="PROSITE" id="PS50113">
    <property type="entry name" value="PAC"/>
    <property type="match status" value="1"/>
</dbReference>
<keyword evidence="7" id="KW-0812">Transmembrane</keyword>
<dbReference type="PROSITE" id="PS51257">
    <property type="entry name" value="PROKAR_LIPOPROTEIN"/>
    <property type="match status" value="1"/>
</dbReference>
<feature type="domain" description="PAC" evidence="10">
    <location>
        <begin position="492"/>
        <end position="542"/>
    </location>
</feature>
<dbReference type="Pfam" id="PF02518">
    <property type="entry name" value="HATPase_c"/>
    <property type="match status" value="1"/>
</dbReference>
<keyword evidence="7" id="KW-1133">Transmembrane helix</keyword>
<dbReference type="GO" id="GO:0000155">
    <property type="term" value="F:phosphorelay sensor kinase activity"/>
    <property type="evidence" value="ECO:0007669"/>
    <property type="project" value="InterPro"/>
</dbReference>
<dbReference type="Proteomes" id="UP000244527">
    <property type="component" value="Chromosome"/>
</dbReference>
<dbReference type="OrthoDB" id="9781208at2"/>
<dbReference type="InterPro" id="IPR000014">
    <property type="entry name" value="PAS"/>
</dbReference>
<dbReference type="InterPro" id="IPR036890">
    <property type="entry name" value="HATPase_C_sf"/>
</dbReference>
<evidence type="ECO:0000256" key="4">
    <source>
        <dbReference type="ARBA" id="ARBA00022679"/>
    </source>
</evidence>
<name>A0A2S1LBA1_9FLAO</name>